<dbReference type="AlphaFoldDB" id="A0A0T5NVV1"/>
<keyword evidence="1" id="KW-1133">Transmembrane helix</keyword>
<accession>A0A0T5NVV1</accession>
<evidence type="ECO:0000256" key="1">
    <source>
        <dbReference type="SAM" id="Phobius"/>
    </source>
</evidence>
<sequence>MNVARVVMIAVPLGIVLIYFVMQSLTVGVAAHRDLVEDGKLMEDIRKRQLPGLYDVIETGFPDEYAEHVDEIEEIALDTDVARHDLGPELMAESDSFVAALRAENAEHVRNAGRDPLLEIQRAQLVLLKGLSDAPALCLHVAKGGLSGLSRVELSQIEPDVHGRWLTAQFKAMAVGRDAPETFEKPSENDWRIFLQGWREAEGEMTPAMEAYLWSNEEDPGLYCEGAIGFARRLIADTTPSGLRILADYTASLAR</sequence>
<keyword evidence="1" id="KW-0812">Transmembrane</keyword>
<keyword evidence="1" id="KW-0472">Membrane</keyword>
<name>A0A0T5NVV1_9RHOB</name>
<keyword evidence="3" id="KW-1185">Reference proteome</keyword>
<feature type="transmembrane region" description="Helical" evidence="1">
    <location>
        <begin position="6"/>
        <end position="31"/>
    </location>
</feature>
<dbReference type="STRING" id="1641875.XM53_07865"/>
<reference evidence="2 3" key="1">
    <citation type="submission" date="2015-04" db="EMBL/GenBank/DDBJ databases">
        <title>The draft genome sequence of Roseovarius sp.R12b.</title>
        <authorList>
            <person name="Li G."/>
            <person name="Lai Q."/>
            <person name="Shao Z."/>
            <person name="Yan P."/>
        </authorList>
    </citation>
    <scope>NUCLEOTIDE SEQUENCE [LARGE SCALE GENOMIC DNA]</scope>
    <source>
        <strain evidence="2 3">R12B</strain>
    </source>
</reference>
<dbReference type="Proteomes" id="UP000051295">
    <property type="component" value="Unassembled WGS sequence"/>
</dbReference>
<comment type="caution">
    <text evidence="2">The sequence shown here is derived from an EMBL/GenBank/DDBJ whole genome shotgun (WGS) entry which is preliminary data.</text>
</comment>
<evidence type="ECO:0000313" key="3">
    <source>
        <dbReference type="Proteomes" id="UP000051295"/>
    </source>
</evidence>
<protein>
    <submittedName>
        <fullName evidence="2">Uncharacterized protein</fullName>
    </submittedName>
</protein>
<proteinExistence type="predicted"/>
<dbReference type="EMBL" id="LAXJ01000007">
    <property type="protein sequence ID" value="KRS13063.1"/>
    <property type="molecule type" value="Genomic_DNA"/>
</dbReference>
<dbReference type="RefSeq" id="WP_057792029.1">
    <property type="nucleotide sequence ID" value="NZ_LAXJ01000007.1"/>
</dbReference>
<evidence type="ECO:0000313" key="2">
    <source>
        <dbReference type="EMBL" id="KRS13063.1"/>
    </source>
</evidence>
<dbReference type="OrthoDB" id="7738472at2"/>
<dbReference type="PATRIC" id="fig|1641875.4.peg.3974"/>
<organism evidence="2 3">
    <name type="scientific">Roseovarius atlanticus</name>
    <dbReference type="NCBI Taxonomy" id="1641875"/>
    <lineage>
        <taxon>Bacteria</taxon>
        <taxon>Pseudomonadati</taxon>
        <taxon>Pseudomonadota</taxon>
        <taxon>Alphaproteobacteria</taxon>
        <taxon>Rhodobacterales</taxon>
        <taxon>Roseobacteraceae</taxon>
        <taxon>Roseovarius</taxon>
    </lineage>
</organism>
<gene>
    <name evidence="2" type="ORF">XM53_07865</name>
</gene>